<dbReference type="GO" id="GO:0006401">
    <property type="term" value="P:RNA catabolic process"/>
    <property type="evidence" value="ECO:0007669"/>
    <property type="project" value="InterPro"/>
</dbReference>
<dbReference type="GO" id="GO:0055087">
    <property type="term" value="C:Ski complex"/>
    <property type="evidence" value="ECO:0007669"/>
    <property type="project" value="InterPro"/>
</dbReference>
<keyword evidence="6" id="KW-1185">Reference proteome</keyword>
<keyword evidence="1" id="KW-0677">Repeat</keyword>
<evidence type="ECO:0000256" key="3">
    <source>
        <dbReference type="PROSITE-ProRule" id="PRU00339"/>
    </source>
</evidence>
<dbReference type="SMART" id="SM00028">
    <property type="entry name" value="TPR"/>
    <property type="match status" value="14"/>
</dbReference>
<evidence type="ECO:0000256" key="1">
    <source>
        <dbReference type="ARBA" id="ARBA00022737"/>
    </source>
</evidence>
<evidence type="ECO:0000313" key="5">
    <source>
        <dbReference type="EMBL" id="KAK9814136.1"/>
    </source>
</evidence>
<dbReference type="PANTHER" id="PTHR15704">
    <property type="entry name" value="SUPERKILLER 3 PROTEIN-RELATED"/>
    <property type="match status" value="1"/>
</dbReference>
<sequence>MGLDQTWAWDGTNCQHVVKVLVYAVVAVAHWQPEAKDANTGLPVYTPEDHRGMRVPYVHVVTSSVLCLIRLLVKEQRLLDTIVESPHDPLPLDALHLPTVRIIQAEGGLRFVEALLRFTFRRDGQWVHPGTAEDQQLFSLTWADSQLATARLLACLCKQMTPPADRPAAMSLLGTLRKVLYMLGNTSGQASWQVDRRIGACICSVLQWVLLAQQRPSEDDDGEYEDDDDEDDEDDEDDDVNDDAAATCEPNAAGGCADPEWSELLRHASAWMLPPIFLLPFEAGTAEQALTCISAMLASWIRRPAADGALGPVAARLLFATSKQLLAMDFFQGHLCQHHASTVHCILTCLWDMTLRMYVDVGQPMSSDHPARTVVATGLLGQLSKIICRLWESDVCPGLFILLSKGEPKEALKHCKAALKLDKRSYEAYLLIGKAAFELGEHGQADLAYRKAIEVDAVRPAAWKGLAELHKATKDTNQLVEAYEHLVALAGADQAAEPQPNYRQALADAYLAAGQPAQALSQYRALLQPEQPVPERLQLLCRIADTQDQLQQGAAAPADASGAAAQNLAGADIATLEEIAVLCGASAPLAPYHEELLRRQVAAYLDLPTTSPERLSTAVALLRACHRLMTRQPGGCCSALPYETTAWLLAALCESEEGRSSAAGALGCNPDAVVAAFDRHSRRFAHQFPWLGSAAVAASLGLLRQHRSDTQGASKAAQRRRIGQWLARGVATFQAGVAASVALADLQLSTNQPQAALDTATRAAALHAKRQKQGYPAAPSASLYLKLLAAQCLLQLGRVDPAHAAVTEAAHLAQETDVIPGQLWGSRPVSARHLSMRGLAQVALAGGDATSAKMLTEAIMAEVSPSGESDVEYWTHADYGKLLAAEGLHEAALDQFELALDIASSQGAQVTDFDLAGIHYHTARTRWALGGAQRTERGNAHANLLAAAAVEGAPDQAAAFAWLGHYYREVAGDALRARKCYQRALALDPTLASAGEALCSLLKAAGSADTALALCEEFTKRAPQALWAWRRLGFLQLQTGQAEAAVVAFQNALRADVGHAAAWEGLGSAYQSLGRLTAALKSYGRAVELQPARLYSLVQSGIINVALGAFPAAEAAYEAALGVSEDHPPALLGAGETLLAAARQHLRMGAAGIAAKQLGRAASYALRCAAHAGNLLAVWKLLGDVQLQYHAVTPAESLPRAVATLDAAKTGQEKVAVLTARWQMRLGAMQSARRAYAKALHLAPSTAELWGDAGATFYHEAQLRRAHASLHAQNAPALRSAGKRLIRGGLRINPSSASLWAALGSTALSPTVQEYAFSRSLQLDPKGAATWAALGRLYCEHGAPDLADRCFIQARSHEPASAATWEAMGALAGLSPTGAEDKMNAHEHASKLGAGPEAFLGFAEGALRKGQGASGAVYAAARRAIHLQPLNAAAYSALGAAAEARGAYGAAVTAYQTAQALLASSSGGAAPQGPSPDNFSGPTVTVNTRGAAPDVATTLRLNLARALGLAGRLSEAADLYNQLEFQEVLEGKPEAWASYAHVLLSKGNARGCEKALLSGLRAQPKPGVYAALVRSLCQLHISQGSLDKALTTLQQHLQGLLDCKAPLCTMEPLWLTLLAGAVASTKAGATADVLGLLHGWRLAVDHDTAEFAAAVQSILAAGSQRQRRWAEAKARRARALHLAPWQPALYAALANAALTASPAYAWPARHLCLLRGLDRLDSRTVPSEVVRRALTVRASGVVAESAGAVRHAAEQDMQVLTRWVHAEPHSLRAWYLLSLRQVARCRAAVGSWAEAEAAYRSALTAPPLPVPDAGTALELAQLLSRQSRHQEAASLLQQAMVGLQGTQSQVVEADASFGIGLQGHVALLLLRQAEEQAALGDRTQALHSSATAQMVSEAVGASWRSQPHVVGLDAPGQAGRVLEGAVHLVQAAAGDEDSRAAAVGSARKVLTEAQGRSWSNSAIVRMLLAQGEALGTVRKKSERVEQHVTQALNLWPRPIPPDVLALGARLCGSVALSAKALHAAPWNDKLAAQLHTLIA</sequence>
<comment type="caution">
    <text evidence="5">The sequence shown here is derived from an EMBL/GenBank/DDBJ whole genome shotgun (WGS) entry which is preliminary data.</text>
</comment>
<evidence type="ECO:0000313" key="6">
    <source>
        <dbReference type="Proteomes" id="UP001489004"/>
    </source>
</evidence>
<feature type="region of interest" description="Disordered" evidence="4">
    <location>
        <begin position="216"/>
        <end position="255"/>
    </location>
</feature>
<reference evidence="5 6" key="1">
    <citation type="journal article" date="2024" name="Nat. Commun.">
        <title>Phylogenomics reveals the evolutionary origins of lichenization in chlorophyte algae.</title>
        <authorList>
            <person name="Puginier C."/>
            <person name="Libourel C."/>
            <person name="Otte J."/>
            <person name="Skaloud P."/>
            <person name="Haon M."/>
            <person name="Grisel S."/>
            <person name="Petersen M."/>
            <person name="Berrin J.G."/>
            <person name="Delaux P.M."/>
            <person name="Dal Grande F."/>
            <person name="Keller J."/>
        </authorList>
    </citation>
    <scope>NUCLEOTIDE SEQUENCE [LARGE SCALE GENOMIC DNA]</scope>
    <source>
        <strain evidence="5 6">SAG 2043</strain>
    </source>
</reference>
<name>A0AAW1PKQ8_9CHLO</name>
<dbReference type="SUPFAM" id="SSF48452">
    <property type="entry name" value="TPR-like"/>
    <property type="match status" value="6"/>
</dbReference>
<accession>A0AAW1PKQ8</accession>
<keyword evidence="2 3" id="KW-0802">TPR repeat</keyword>
<dbReference type="InterPro" id="IPR039226">
    <property type="entry name" value="Ski3/TTC37"/>
</dbReference>
<dbReference type="PROSITE" id="PS50005">
    <property type="entry name" value="TPR"/>
    <property type="match status" value="2"/>
</dbReference>
<proteinExistence type="predicted"/>
<protein>
    <recommendedName>
        <fullName evidence="7">Tetratricopeptide repeat protein 37</fullName>
    </recommendedName>
</protein>
<dbReference type="Gene3D" id="1.25.40.10">
    <property type="entry name" value="Tetratricopeptide repeat domain"/>
    <property type="match status" value="7"/>
</dbReference>
<feature type="repeat" description="TPR" evidence="3">
    <location>
        <begin position="1060"/>
        <end position="1093"/>
    </location>
</feature>
<dbReference type="PANTHER" id="PTHR15704:SF7">
    <property type="entry name" value="SUPERKILLER COMPLEX PROTEIN 3"/>
    <property type="match status" value="1"/>
</dbReference>
<dbReference type="EMBL" id="JALJOR010000007">
    <property type="protein sequence ID" value="KAK9814136.1"/>
    <property type="molecule type" value="Genomic_DNA"/>
</dbReference>
<dbReference type="Pfam" id="PF13181">
    <property type="entry name" value="TPR_8"/>
    <property type="match status" value="2"/>
</dbReference>
<feature type="repeat" description="TPR" evidence="3">
    <location>
        <begin position="426"/>
        <end position="459"/>
    </location>
</feature>
<dbReference type="Proteomes" id="UP001489004">
    <property type="component" value="Unassembled WGS sequence"/>
</dbReference>
<organism evidence="5 6">
    <name type="scientific">[Myrmecia] bisecta</name>
    <dbReference type="NCBI Taxonomy" id="41462"/>
    <lineage>
        <taxon>Eukaryota</taxon>
        <taxon>Viridiplantae</taxon>
        <taxon>Chlorophyta</taxon>
        <taxon>core chlorophytes</taxon>
        <taxon>Trebouxiophyceae</taxon>
        <taxon>Trebouxiales</taxon>
        <taxon>Trebouxiaceae</taxon>
        <taxon>Myrmecia</taxon>
    </lineage>
</organism>
<gene>
    <name evidence="5" type="ORF">WJX72_001132</name>
</gene>
<dbReference type="InterPro" id="IPR019734">
    <property type="entry name" value="TPR_rpt"/>
</dbReference>
<feature type="compositionally biased region" description="Acidic residues" evidence="4">
    <location>
        <begin position="218"/>
        <end position="242"/>
    </location>
</feature>
<evidence type="ECO:0008006" key="7">
    <source>
        <dbReference type="Google" id="ProtNLM"/>
    </source>
</evidence>
<dbReference type="PROSITE" id="PS50293">
    <property type="entry name" value="TPR_REGION"/>
    <property type="match status" value="1"/>
</dbReference>
<dbReference type="InterPro" id="IPR011990">
    <property type="entry name" value="TPR-like_helical_dom_sf"/>
</dbReference>
<evidence type="ECO:0000256" key="4">
    <source>
        <dbReference type="SAM" id="MobiDB-lite"/>
    </source>
</evidence>
<evidence type="ECO:0000256" key="2">
    <source>
        <dbReference type="ARBA" id="ARBA00022803"/>
    </source>
</evidence>